<evidence type="ECO:0000313" key="1">
    <source>
        <dbReference type="EMBL" id="GBP04797.1"/>
    </source>
</evidence>
<dbReference type="EMBL" id="BGZK01007618">
    <property type="protein sequence ID" value="GBP04797.1"/>
    <property type="molecule type" value="Genomic_DNA"/>
</dbReference>
<comment type="caution">
    <text evidence="1">The sequence shown here is derived from an EMBL/GenBank/DDBJ whole genome shotgun (WGS) entry which is preliminary data.</text>
</comment>
<accession>A0A4C1STZ5</accession>
<evidence type="ECO:0000313" key="2">
    <source>
        <dbReference type="Proteomes" id="UP000299102"/>
    </source>
</evidence>
<keyword evidence="2" id="KW-1185">Reference proteome</keyword>
<sequence length="144" mass="16598">MQDTKGLPRSTQERVAALPDYDRKEDPLRLQRYLVNTIYLQKVDSECSGVKDALSWRSVNPLIPIVWRTSSKQSRAYQTAMTLFCVFHLIPLTELVLVKNTTYIIFFIGRTSFSTVRIGQGRSYRRICRINYMGPPDYGGSQRA</sequence>
<proteinExistence type="predicted"/>
<dbReference type="AlphaFoldDB" id="A0A4C1STZ5"/>
<reference evidence="1 2" key="1">
    <citation type="journal article" date="2019" name="Commun. Biol.">
        <title>The bagworm genome reveals a unique fibroin gene that provides high tensile strength.</title>
        <authorList>
            <person name="Kono N."/>
            <person name="Nakamura H."/>
            <person name="Ohtoshi R."/>
            <person name="Tomita M."/>
            <person name="Numata K."/>
            <person name="Arakawa K."/>
        </authorList>
    </citation>
    <scope>NUCLEOTIDE SEQUENCE [LARGE SCALE GENOMIC DNA]</scope>
</reference>
<organism evidence="1 2">
    <name type="scientific">Eumeta variegata</name>
    <name type="common">Bagworm moth</name>
    <name type="synonym">Eumeta japonica</name>
    <dbReference type="NCBI Taxonomy" id="151549"/>
    <lineage>
        <taxon>Eukaryota</taxon>
        <taxon>Metazoa</taxon>
        <taxon>Ecdysozoa</taxon>
        <taxon>Arthropoda</taxon>
        <taxon>Hexapoda</taxon>
        <taxon>Insecta</taxon>
        <taxon>Pterygota</taxon>
        <taxon>Neoptera</taxon>
        <taxon>Endopterygota</taxon>
        <taxon>Lepidoptera</taxon>
        <taxon>Glossata</taxon>
        <taxon>Ditrysia</taxon>
        <taxon>Tineoidea</taxon>
        <taxon>Psychidae</taxon>
        <taxon>Oiketicinae</taxon>
        <taxon>Eumeta</taxon>
    </lineage>
</organism>
<name>A0A4C1STZ5_EUMVA</name>
<gene>
    <name evidence="1" type="ORF">EVAR_71226_1</name>
</gene>
<protein>
    <submittedName>
        <fullName evidence="1">Uncharacterized protein</fullName>
    </submittedName>
</protein>
<dbReference type="Proteomes" id="UP000299102">
    <property type="component" value="Unassembled WGS sequence"/>
</dbReference>